<dbReference type="InterPro" id="IPR038973">
    <property type="entry name" value="MutL/Mlh/Pms-like"/>
</dbReference>
<evidence type="ECO:0000259" key="6">
    <source>
        <dbReference type="SMART" id="SM00853"/>
    </source>
</evidence>
<dbReference type="InterPro" id="IPR014790">
    <property type="entry name" value="MutL_C"/>
</dbReference>
<evidence type="ECO:0000256" key="3">
    <source>
        <dbReference type="ARBA" id="ARBA00022763"/>
    </source>
</evidence>
<dbReference type="Gene3D" id="3.30.1370.100">
    <property type="entry name" value="MutL, C-terminal domain, regulatory subdomain"/>
    <property type="match status" value="1"/>
</dbReference>
<dbReference type="CDD" id="cd16926">
    <property type="entry name" value="HATPase_MutL-MLH-PMS-like"/>
    <property type="match status" value="1"/>
</dbReference>
<evidence type="ECO:0000259" key="7">
    <source>
        <dbReference type="SMART" id="SM01340"/>
    </source>
</evidence>
<dbReference type="InterPro" id="IPR037198">
    <property type="entry name" value="MutL_C_sf"/>
</dbReference>
<reference evidence="8" key="2">
    <citation type="submission" date="2023-01" db="EMBL/GenBank/DDBJ databases">
        <title>Draft genome sequence of Methylophaga thalassica strain NBRC 102424.</title>
        <authorList>
            <person name="Sun Q."/>
            <person name="Mori K."/>
        </authorList>
    </citation>
    <scope>NUCLEOTIDE SEQUENCE</scope>
    <source>
        <strain evidence="8">NBRC 102424</strain>
    </source>
</reference>
<dbReference type="SUPFAM" id="SSF54211">
    <property type="entry name" value="Ribosomal protein S5 domain 2-like"/>
    <property type="match status" value="1"/>
</dbReference>
<dbReference type="Pfam" id="PF13589">
    <property type="entry name" value="HATPase_c_3"/>
    <property type="match status" value="1"/>
</dbReference>
<dbReference type="InterPro" id="IPR020568">
    <property type="entry name" value="Ribosomal_Su5_D2-typ_SF"/>
</dbReference>
<dbReference type="RefSeq" id="WP_284451684.1">
    <property type="nucleotide sequence ID" value="NZ_BSND01000005.1"/>
</dbReference>
<sequence length="553" mass="61834">MNETRIHALPLHLANQIAAGEVVERPASVLKELVENSIDADASQIDIVIEGAGSQLIKVTDNGSGIHPEDLALALSRHATSKLHSSEQLSVIGSLGFRGEALPSIASVTRLSLTSKQAEQDCAWQVRSDQLQPEPAAHPDGTTVSVAELFFNLPARRRFLRSNKTELHHLITTFYRLALSRFDIGFSARFDEQTSIKLPALKSADTYSQRLVKICGQAFVRDANYLEQSFEDIHLSGWVSKASAHRAQTDVQYFFINGRVIKDRVINHAIRQAYGELLPSGRQAAYVLYLTMPLDRVDVNVHPTKHEVRFRDARLIHGLINKAIQEALQETKEENSRQTELTLPENIHINEQASTYQAETTTIEKSASLKNKMTVRADWSAASILHNRFIVVHAPEPALIDLQQADKRIRQQQFKQAIHNNTVSSRPILVPLCFPLSVSDINKFQNFKTRLSSYGIEFEVDDTSLTIKRIPFLLSQVALPDLVSRLAAILDDKSSDSDALITDELIRLIPDNPIHNLEQAKPIIEQVLSNSIEKTQCYRKLDPSLLTGLFSSS</sequence>
<keyword evidence="3 5" id="KW-0227">DNA damage</keyword>
<dbReference type="NCBIfam" id="TIGR00585">
    <property type="entry name" value="mutl"/>
    <property type="match status" value="1"/>
</dbReference>
<name>A0ABQ5TXG9_9GAMM</name>
<dbReference type="InterPro" id="IPR014762">
    <property type="entry name" value="DNA_mismatch_repair_CS"/>
</dbReference>
<dbReference type="Gene3D" id="3.30.565.10">
    <property type="entry name" value="Histidine kinase-like ATPase, C-terminal domain"/>
    <property type="match status" value="1"/>
</dbReference>
<dbReference type="CDD" id="cd03482">
    <property type="entry name" value="MutL_Trans_MutL"/>
    <property type="match status" value="1"/>
</dbReference>
<protein>
    <recommendedName>
        <fullName evidence="2 5">DNA mismatch repair protein MutL</fullName>
    </recommendedName>
</protein>
<accession>A0ABQ5TXG9</accession>
<dbReference type="InterPro" id="IPR002099">
    <property type="entry name" value="MutL/Mlh/PMS"/>
</dbReference>
<evidence type="ECO:0000256" key="5">
    <source>
        <dbReference type="HAMAP-Rule" id="MF_00149"/>
    </source>
</evidence>
<gene>
    <name evidence="5" type="primary">mutL</name>
    <name evidence="8" type="ORF">GCM10007891_20990</name>
</gene>
<evidence type="ECO:0000256" key="2">
    <source>
        <dbReference type="ARBA" id="ARBA00021975"/>
    </source>
</evidence>
<dbReference type="PANTHER" id="PTHR10073:SF12">
    <property type="entry name" value="DNA MISMATCH REPAIR PROTEIN MLH1"/>
    <property type="match status" value="1"/>
</dbReference>
<dbReference type="Proteomes" id="UP001161423">
    <property type="component" value="Unassembled WGS sequence"/>
</dbReference>
<evidence type="ECO:0000256" key="4">
    <source>
        <dbReference type="ARBA" id="ARBA00023204"/>
    </source>
</evidence>
<dbReference type="Pfam" id="PF01119">
    <property type="entry name" value="DNA_mis_repair"/>
    <property type="match status" value="1"/>
</dbReference>
<dbReference type="SMART" id="SM00853">
    <property type="entry name" value="MutL_C"/>
    <property type="match status" value="1"/>
</dbReference>
<dbReference type="InterPro" id="IPR042121">
    <property type="entry name" value="MutL_C_regsub"/>
</dbReference>
<dbReference type="EMBL" id="BSND01000005">
    <property type="protein sequence ID" value="GLQ00246.1"/>
    <property type="molecule type" value="Genomic_DNA"/>
</dbReference>
<comment type="function">
    <text evidence="5">This protein is involved in the repair of mismatches in DNA. It is required for dam-dependent methyl-directed DNA mismatch repair. May act as a 'molecular matchmaker', a protein that promotes the formation of a stable complex between two or more DNA-binding proteins in an ATP-dependent manner without itself being part of a final effector complex.</text>
</comment>
<keyword evidence="9" id="KW-1185">Reference proteome</keyword>
<evidence type="ECO:0000256" key="1">
    <source>
        <dbReference type="ARBA" id="ARBA00006082"/>
    </source>
</evidence>
<dbReference type="SMART" id="SM01340">
    <property type="entry name" value="DNA_mis_repair"/>
    <property type="match status" value="1"/>
</dbReference>
<dbReference type="Gene3D" id="3.30.230.10">
    <property type="match status" value="1"/>
</dbReference>
<dbReference type="InterPro" id="IPR013507">
    <property type="entry name" value="DNA_mismatch_S5_2-like"/>
</dbReference>
<comment type="similarity">
    <text evidence="1 5">Belongs to the DNA mismatch repair MutL/HexB family.</text>
</comment>
<dbReference type="InterPro" id="IPR036890">
    <property type="entry name" value="HATPase_C_sf"/>
</dbReference>
<proteinExistence type="inferred from homology"/>
<dbReference type="Pfam" id="PF08676">
    <property type="entry name" value="MutL_C"/>
    <property type="match status" value="1"/>
</dbReference>
<dbReference type="SUPFAM" id="SSF118116">
    <property type="entry name" value="DNA mismatch repair protein MutL"/>
    <property type="match status" value="1"/>
</dbReference>
<dbReference type="PROSITE" id="PS00058">
    <property type="entry name" value="DNA_MISMATCH_REPAIR_1"/>
    <property type="match status" value="1"/>
</dbReference>
<dbReference type="SUPFAM" id="SSF55874">
    <property type="entry name" value="ATPase domain of HSP90 chaperone/DNA topoisomerase II/histidine kinase"/>
    <property type="match status" value="1"/>
</dbReference>
<dbReference type="PANTHER" id="PTHR10073">
    <property type="entry name" value="DNA MISMATCH REPAIR PROTEIN MLH, PMS, MUTL"/>
    <property type="match status" value="1"/>
</dbReference>
<dbReference type="InterPro" id="IPR014721">
    <property type="entry name" value="Ribsml_uS5_D2-typ_fold_subgr"/>
</dbReference>
<feature type="domain" description="DNA mismatch repair protein S5" evidence="7">
    <location>
        <begin position="211"/>
        <end position="329"/>
    </location>
</feature>
<comment type="caution">
    <text evidence="8">The sequence shown here is derived from an EMBL/GenBank/DDBJ whole genome shotgun (WGS) entry which is preliminary data.</text>
</comment>
<dbReference type="InterPro" id="IPR020667">
    <property type="entry name" value="DNA_mismatch_repair_MutL"/>
</dbReference>
<organism evidence="8 9">
    <name type="scientific">Methylophaga thalassica</name>
    <dbReference type="NCBI Taxonomy" id="40223"/>
    <lineage>
        <taxon>Bacteria</taxon>
        <taxon>Pseudomonadati</taxon>
        <taxon>Pseudomonadota</taxon>
        <taxon>Gammaproteobacteria</taxon>
        <taxon>Thiotrichales</taxon>
        <taxon>Piscirickettsiaceae</taxon>
        <taxon>Methylophaga</taxon>
    </lineage>
</organism>
<reference evidence="8" key="1">
    <citation type="journal article" date="2014" name="Int. J. Syst. Evol. Microbiol.">
        <title>Complete genome of a new Firmicutes species belonging to the dominant human colonic microbiota ('Ruminococcus bicirculans') reveals two chromosomes and a selective capacity to utilize plant glucans.</title>
        <authorList>
            <consortium name="NISC Comparative Sequencing Program"/>
            <person name="Wegmann U."/>
            <person name="Louis P."/>
            <person name="Goesmann A."/>
            <person name="Henrissat B."/>
            <person name="Duncan S.H."/>
            <person name="Flint H.J."/>
        </authorList>
    </citation>
    <scope>NUCLEOTIDE SEQUENCE</scope>
    <source>
        <strain evidence="8">NBRC 102424</strain>
    </source>
</reference>
<evidence type="ECO:0000313" key="8">
    <source>
        <dbReference type="EMBL" id="GLQ00246.1"/>
    </source>
</evidence>
<evidence type="ECO:0000313" key="9">
    <source>
        <dbReference type="Proteomes" id="UP001161423"/>
    </source>
</evidence>
<feature type="domain" description="MutL C-terminal dimerisation" evidence="6">
    <location>
        <begin position="381"/>
        <end position="505"/>
    </location>
</feature>
<keyword evidence="4 5" id="KW-0234">DNA repair</keyword>
<dbReference type="HAMAP" id="MF_00149">
    <property type="entry name" value="DNA_mis_repair"/>
    <property type="match status" value="1"/>
</dbReference>